<dbReference type="Proteomes" id="UP001177023">
    <property type="component" value="Unassembled WGS sequence"/>
</dbReference>
<dbReference type="PRINTS" id="PR00080">
    <property type="entry name" value="SDRFAMILY"/>
</dbReference>
<gene>
    <name evidence="14" type="ORF">MSPICULIGERA_LOCUS570</name>
</gene>
<comment type="subcellular location">
    <subcellularLocation>
        <location evidence="1">Membrane</location>
        <topology evidence="1">Multi-pass membrane protein</topology>
    </subcellularLocation>
</comment>
<dbReference type="GO" id="GO:0016020">
    <property type="term" value="C:membrane"/>
    <property type="evidence" value="ECO:0007669"/>
    <property type="project" value="UniProtKB-SubCell"/>
</dbReference>
<dbReference type="CDD" id="cd05339">
    <property type="entry name" value="17beta-HSDXI-like_SDR_c"/>
    <property type="match status" value="1"/>
</dbReference>
<organism evidence="14 15">
    <name type="scientific">Mesorhabditis spiculigera</name>
    <dbReference type="NCBI Taxonomy" id="96644"/>
    <lineage>
        <taxon>Eukaryota</taxon>
        <taxon>Metazoa</taxon>
        <taxon>Ecdysozoa</taxon>
        <taxon>Nematoda</taxon>
        <taxon>Chromadorea</taxon>
        <taxon>Rhabditida</taxon>
        <taxon>Rhabditina</taxon>
        <taxon>Rhabditomorpha</taxon>
        <taxon>Rhabditoidea</taxon>
        <taxon>Rhabditidae</taxon>
        <taxon>Mesorhabditinae</taxon>
        <taxon>Mesorhabditis</taxon>
    </lineage>
</organism>
<evidence type="ECO:0000313" key="15">
    <source>
        <dbReference type="Proteomes" id="UP001177023"/>
    </source>
</evidence>
<dbReference type="PRINTS" id="PR00081">
    <property type="entry name" value="GDHRDH"/>
</dbReference>
<keyword evidence="15" id="KW-1185">Reference proteome</keyword>
<evidence type="ECO:0000256" key="5">
    <source>
        <dbReference type="ARBA" id="ARBA00022989"/>
    </source>
</evidence>
<dbReference type="AlphaFoldDB" id="A0AA36C4J7"/>
<dbReference type="FunFam" id="3.40.50.720:FF:000131">
    <property type="entry name" value="Short-chain dehydrogenase/reductase 3"/>
    <property type="match status" value="1"/>
</dbReference>
<evidence type="ECO:0000256" key="9">
    <source>
        <dbReference type="ARBA" id="ARBA00059620"/>
    </source>
</evidence>
<keyword evidence="3" id="KW-0812">Transmembrane</keyword>
<keyword evidence="6" id="KW-0560">Oxidoreductase</keyword>
<evidence type="ECO:0000256" key="3">
    <source>
        <dbReference type="ARBA" id="ARBA00022692"/>
    </source>
</evidence>
<proteinExistence type="inferred from homology"/>
<dbReference type="Pfam" id="PF00106">
    <property type="entry name" value="adh_short"/>
    <property type="match status" value="1"/>
</dbReference>
<comment type="similarity">
    <text evidence="2 12">Belongs to the short-chain dehydrogenases/reductases (SDR) family.</text>
</comment>
<keyword evidence="4" id="KW-0521">NADP</keyword>
<evidence type="ECO:0000256" key="12">
    <source>
        <dbReference type="RuleBase" id="RU000363"/>
    </source>
</evidence>
<name>A0AA36C4J7_9BILA</name>
<comment type="function">
    <text evidence="9">Catalyzes the reduction of all-trans-retinal to all-trans-retinol in the presence of NADPH.</text>
</comment>
<dbReference type="PANTHER" id="PTHR24322">
    <property type="entry name" value="PKSB"/>
    <property type="match status" value="1"/>
</dbReference>
<evidence type="ECO:0000256" key="1">
    <source>
        <dbReference type="ARBA" id="ARBA00004141"/>
    </source>
</evidence>
<evidence type="ECO:0000256" key="2">
    <source>
        <dbReference type="ARBA" id="ARBA00006484"/>
    </source>
</evidence>
<dbReference type="InterPro" id="IPR002347">
    <property type="entry name" value="SDR_fam"/>
</dbReference>
<evidence type="ECO:0000256" key="6">
    <source>
        <dbReference type="ARBA" id="ARBA00023002"/>
    </source>
</evidence>
<feature type="region of interest" description="Disordered" evidence="13">
    <location>
        <begin position="305"/>
        <end position="330"/>
    </location>
</feature>
<evidence type="ECO:0000256" key="4">
    <source>
        <dbReference type="ARBA" id="ARBA00022857"/>
    </source>
</evidence>
<dbReference type="SUPFAM" id="SSF51735">
    <property type="entry name" value="NAD(P)-binding Rossmann-fold domains"/>
    <property type="match status" value="1"/>
</dbReference>
<feature type="compositionally biased region" description="Polar residues" evidence="13">
    <location>
        <begin position="321"/>
        <end position="330"/>
    </location>
</feature>
<evidence type="ECO:0000256" key="7">
    <source>
        <dbReference type="ARBA" id="ARBA00023098"/>
    </source>
</evidence>
<dbReference type="EMBL" id="CATQJA010000111">
    <property type="protein sequence ID" value="CAJ0557820.1"/>
    <property type="molecule type" value="Genomic_DNA"/>
</dbReference>
<protein>
    <recommendedName>
        <fullName evidence="10">Short-chain dehydrogenase/reductase 3</fullName>
    </recommendedName>
    <alternativeName>
        <fullName evidence="11">Retinal short-chain dehydrogenase/reductase 1</fullName>
    </alternativeName>
</protein>
<evidence type="ECO:0000256" key="11">
    <source>
        <dbReference type="ARBA" id="ARBA00082544"/>
    </source>
</evidence>
<keyword evidence="8" id="KW-0472">Membrane</keyword>
<dbReference type="Gene3D" id="3.40.50.720">
    <property type="entry name" value="NAD(P)-binding Rossmann-like Domain"/>
    <property type="match status" value="1"/>
</dbReference>
<evidence type="ECO:0000256" key="13">
    <source>
        <dbReference type="SAM" id="MobiDB-lite"/>
    </source>
</evidence>
<keyword evidence="7" id="KW-0443">Lipid metabolism</keyword>
<evidence type="ECO:0000256" key="8">
    <source>
        <dbReference type="ARBA" id="ARBA00023136"/>
    </source>
</evidence>
<dbReference type="InterPro" id="IPR036291">
    <property type="entry name" value="NAD(P)-bd_dom_sf"/>
</dbReference>
<sequence>MVLADVIALAMVPINLVWEVIRAVWFNVFDGRFMPVKDLRGKKVLLTGGAMGLGREMCLALATKGVELIIWDIDEKGAEETARMARTNGTRVHVRRVDLASRTDIEAAAKEFKEKHAEPDIIINNAGIAQQKYFAEKKDHLIEATIRVNLLAHFWVAKAFLPGLLRRDSGHIVCIASAAGLFGCSGMSDYSASKSGAISLQEALEVECKVLGKEGVRFTTVCPGYVATRLTSADNLPAAQTKELMNPTFVAQRIVRAVEQEQGLLCLPATFYFLIAIKGVLPRSLYQRLLVALLWKEQQEENTLYGYNRTPHPSQTPPVNPLNNNVFKGE</sequence>
<dbReference type="GO" id="GO:0052650">
    <property type="term" value="F:all-trans-retinol dehydrogenase (NADP+) activity"/>
    <property type="evidence" value="ECO:0007669"/>
    <property type="project" value="UniProtKB-ARBA"/>
</dbReference>
<keyword evidence="5" id="KW-1133">Transmembrane helix</keyword>
<evidence type="ECO:0000256" key="10">
    <source>
        <dbReference type="ARBA" id="ARBA00068717"/>
    </source>
</evidence>
<comment type="caution">
    <text evidence="14">The sequence shown here is derived from an EMBL/GenBank/DDBJ whole genome shotgun (WGS) entry which is preliminary data.</text>
</comment>
<evidence type="ECO:0000313" key="14">
    <source>
        <dbReference type="EMBL" id="CAJ0557820.1"/>
    </source>
</evidence>
<feature type="non-terminal residue" evidence="14">
    <location>
        <position position="330"/>
    </location>
</feature>
<reference evidence="14" key="1">
    <citation type="submission" date="2023-06" db="EMBL/GenBank/DDBJ databases">
        <authorList>
            <person name="Delattre M."/>
        </authorList>
    </citation>
    <scope>NUCLEOTIDE SEQUENCE</scope>
    <source>
        <strain evidence="14">AF72</strain>
    </source>
</reference>
<accession>A0AA36C4J7</accession>
<dbReference type="PANTHER" id="PTHR24322:SF736">
    <property type="entry name" value="RETINOL DEHYDROGENASE 10"/>
    <property type="match status" value="1"/>
</dbReference>